<evidence type="ECO:0000256" key="1">
    <source>
        <dbReference type="SAM" id="MobiDB-lite"/>
    </source>
</evidence>
<keyword evidence="3" id="KW-1185">Reference proteome</keyword>
<feature type="compositionally biased region" description="Gly residues" evidence="1">
    <location>
        <begin position="8"/>
        <end position="17"/>
    </location>
</feature>
<evidence type="ECO:0000313" key="3">
    <source>
        <dbReference type="Proteomes" id="UP000518892"/>
    </source>
</evidence>
<dbReference type="AlphaFoldDB" id="A0A7W5HM00"/>
<accession>A0A7W5HM00</accession>
<dbReference type="NCBIfam" id="TIGR01965">
    <property type="entry name" value="VCBS_repeat"/>
    <property type="match status" value="2"/>
</dbReference>
<name>A0A7W5HM00_9GAMM</name>
<dbReference type="Pfam" id="PF17963">
    <property type="entry name" value="Big_9"/>
    <property type="match status" value="2"/>
</dbReference>
<organism evidence="2 3">
    <name type="scientific">Halomonas stenophila</name>
    <dbReference type="NCBI Taxonomy" id="795312"/>
    <lineage>
        <taxon>Bacteria</taxon>
        <taxon>Pseudomonadati</taxon>
        <taxon>Pseudomonadota</taxon>
        <taxon>Gammaproteobacteria</taxon>
        <taxon>Oceanospirillales</taxon>
        <taxon>Halomonadaceae</taxon>
        <taxon>Halomonas</taxon>
    </lineage>
</organism>
<reference evidence="2 3" key="1">
    <citation type="submission" date="2020-08" db="EMBL/GenBank/DDBJ databases">
        <title>Genomic Encyclopedia of Type Strains, Phase III (KMG-III): the genomes of soil and plant-associated and newly described type strains.</title>
        <authorList>
            <person name="Whitman W."/>
        </authorList>
    </citation>
    <scope>NUCLEOTIDE SEQUENCE [LARGE SCALE GENOMIC DNA]</scope>
    <source>
        <strain evidence="2 3">CECT 7744</strain>
    </source>
</reference>
<proteinExistence type="predicted"/>
<gene>
    <name evidence="2" type="ORF">FHR97_003034</name>
</gene>
<feature type="region of interest" description="Disordered" evidence="1">
    <location>
        <begin position="1"/>
        <end position="20"/>
    </location>
</feature>
<dbReference type="Proteomes" id="UP000518892">
    <property type="component" value="Unassembled WGS sequence"/>
</dbReference>
<dbReference type="Gene3D" id="2.60.40.3440">
    <property type="match status" value="1"/>
</dbReference>
<dbReference type="EMBL" id="JACHXR010000010">
    <property type="protein sequence ID" value="MBB3232166.1"/>
    <property type="molecule type" value="Genomic_DNA"/>
</dbReference>
<sequence>MAKKNGNNGNGGQGGGNSTINQSLTVDDEYAVSEDALFGGLISGVTFFDVMGNDLDDGAGVLYSLDTGEEGEDSVVDLEDADVKYTLEQIESPEGYDPDRSEQGARIWITEDATGNEVVAYDIRPIADELHALAEGETWTDSFIYAIQDGNRPLSWARVTVTVTGSNDAPTLAAGVGAAAEDGAVITVDLATLGDDVDSDDDGTSLGYAISTAPGEGSASISGSTLTFDPGSDFQDLAEGETREVVIGVTATDAHGATATNDVTVTVTGKNDAPVAIDSLVATNQDREASGSLTAFDPDNGDPLTFTLETGPAKGAVAIEADGSFTYTPEVGESGADDFQFMVVDESGEASIATVTVDIASSMSGVPDGYTQLGSDPIHVANVSIDDLFSGFRSHDIAALPDGGYVQVWSSQDGSGWGVYGQRYAEDGTAVGSEFLINTHTSNDQRDVAVTSLVDGGFVVTWSSDDQDGSGWGIYGQRYAADATAVGNEFQINTTTTSNQLYPSIASLADGGFVAAWESYNQDGSSYGIYGQRYAADGTAVAGEFQISTYTQSSQVYPSVASLSDGGFVVMSYRQIWWMAVRPHSCLIDRLPAPRPGT</sequence>
<dbReference type="RefSeq" id="WP_183384621.1">
    <property type="nucleotide sequence ID" value="NZ_JACHXR010000010.1"/>
</dbReference>
<protein>
    <submittedName>
        <fullName evidence="2">VCBS repeat-containing protein</fullName>
    </submittedName>
</protein>
<dbReference type="InterPro" id="IPR010221">
    <property type="entry name" value="VCBS_dom"/>
</dbReference>
<comment type="caution">
    <text evidence="2">The sequence shown here is derived from an EMBL/GenBank/DDBJ whole genome shotgun (WGS) entry which is preliminary data.</text>
</comment>
<evidence type="ECO:0000313" key="2">
    <source>
        <dbReference type="EMBL" id="MBB3232166.1"/>
    </source>
</evidence>